<keyword evidence="3" id="KW-0548">Nucleotidyltransferase</keyword>
<keyword evidence="3" id="KW-0695">RNA-directed DNA polymerase</keyword>
<comment type="caution">
    <text evidence="3">The sequence shown here is derived from an EMBL/GenBank/DDBJ whole genome shotgun (WGS) entry which is preliminary data.</text>
</comment>
<dbReference type="SUPFAM" id="SSF53098">
    <property type="entry name" value="Ribonuclease H-like"/>
    <property type="match status" value="2"/>
</dbReference>
<dbReference type="AlphaFoldDB" id="A0A225W7J5"/>
<protein>
    <submittedName>
        <fullName evidence="3">Reverse transcriptase</fullName>
    </submittedName>
</protein>
<reference evidence="4" key="1">
    <citation type="submission" date="2017-03" db="EMBL/GenBank/DDBJ databases">
        <title>Phytopthora megakarya and P. palmivora, two closely related causual agents of cacao black pod achieved similar genome size and gene model numbers by different mechanisms.</title>
        <authorList>
            <person name="Ali S."/>
            <person name="Shao J."/>
            <person name="Larry D.J."/>
            <person name="Kronmiller B."/>
            <person name="Shen D."/>
            <person name="Strem M.D."/>
            <person name="Melnick R.L."/>
            <person name="Guiltinan M.J."/>
            <person name="Tyler B.M."/>
            <person name="Meinhardt L.W."/>
            <person name="Bailey B.A."/>
        </authorList>
    </citation>
    <scope>NUCLEOTIDE SEQUENCE [LARGE SCALE GENOMIC DNA]</scope>
    <source>
        <strain evidence="4">zdho120</strain>
    </source>
</reference>
<dbReference type="InterPro" id="IPR043128">
    <property type="entry name" value="Rev_trsase/Diguanyl_cyclase"/>
</dbReference>
<name>A0A225W7J5_9STRA</name>
<dbReference type="PANTHER" id="PTHR37984">
    <property type="entry name" value="PROTEIN CBG26694"/>
    <property type="match status" value="1"/>
</dbReference>
<dbReference type="InterPro" id="IPR012337">
    <property type="entry name" value="RNaseH-like_sf"/>
</dbReference>
<dbReference type="PANTHER" id="PTHR37984:SF5">
    <property type="entry name" value="PROTEIN NYNRIN-LIKE"/>
    <property type="match status" value="1"/>
</dbReference>
<dbReference type="OrthoDB" id="10030726at2759"/>
<evidence type="ECO:0000313" key="3">
    <source>
        <dbReference type="EMBL" id="OWZ13703.1"/>
    </source>
</evidence>
<feature type="domain" description="Integrase catalytic" evidence="2">
    <location>
        <begin position="593"/>
        <end position="706"/>
    </location>
</feature>
<evidence type="ECO:0000313" key="4">
    <source>
        <dbReference type="Proteomes" id="UP000198211"/>
    </source>
</evidence>
<dbReference type="Gene3D" id="3.30.420.10">
    <property type="entry name" value="Ribonuclease H-like superfamily/Ribonuclease H"/>
    <property type="match status" value="2"/>
</dbReference>
<proteinExistence type="predicted"/>
<dbReference type="EMBL" id="NBNE01001512">
    <property type="protein sequence ID" value="OWZ13703.1"/>
    <property type="molecule type" value="Genomic_DNA"/>
</dbReference>
<dbReference type="Gene3D" id="3.30.70.270">
    <property type="match status" value="2"/>
</dbReference>
<dbReference type="Proteomes" id="UP000198211">
    <property type="component" value="Unassembled WGS sequence"/>
</dbReference>
<dbReference type="PROSITE" id="PS50994">
    <property type="entry name" value="INTEGRASE"/>
    <property type="match status" value="1"/>
</dbReference>
<gene>
    <name evidence="3" type="ORF">PHMEG_00012930</name>
</gene>
<dbReference type="Pfam" id="PF17921">
    <property type="entry name" value="Integrase_H2C2"/>
    <property type="match status" value="1"/>
</dbReference>
<dbReference type="InterPro" id="IPR043502">
    <property type="entry name" value="DNA/RNA_pol_sf"/>
</dbReference>
<dbReference type="InterPro" id="IPR001584">
    <property type="entry name" value="Integrase_cat-core"/>
</dbReference>
<dbReference type="GO" id="GO:0003964">
    <property type="term" value="F:RNA-directed DNA polymerase activity"/>
    <property type="evidence" value="ECO:0007669"/>
    <property type="project" value="UniProtKB-KW"/>
</dbReference>
<organism evidence="3 4">
    <name type="scientific">Phytophthora megakarya</name>
    <dbReference type="NCBI Taxonomy" id="4795"/>
    <lineage>
        <taxon>Eukaryota</taxon>
        <taxon>Sar</taxon>
        <taxon>Stramenopiles</taxon>
        <taxon>Oomycota</taxon>
        <taxon>Peronosporomycetes</taxon>
        <taxon>Peronosporales</taxon>
        <taxon>Peronosporaceae</taxon>
        <taxon>Phytophthora</taxon>
    </lineage>
</organism>
<accession>A0A225W7J5</accession>
<dbReference type="Gene3D" id="1.10.340.70">
    <property type="match status" value="1"/>
</dbReference>
<dbReference type="InterPro" id="IPR050951">
    <property type="entry name" value="Retrovirus_Pol_polyprotein"/>
</dbReference>
<feature type="region of interest" description="Disordered" evidence="1">
    <location>
        <begin position="175"/>
        <end position="197"/>
    </location>
</feature>
<feature type="region of interest" description="Disordered" evidence="1">
    <location>
        <begin position="1"/>
        <end position="31"/>
    </location>
</feature>
<evidence type="ECO:0000256" key="1">
    <source>
        <dbReference type="SAM" id="MobiDB-lite"/>
    </source>
</evidence>
<evidence type="ECO:0000259" key="2">
    <source>
        <dbReference type="PROSITE" id="PS50994"/>
    </source>
</evidence>
<sequence>MIDNALYGSTRIPKSEDRGSNLDVFEDGEPVDPGKPSVLGRRAYIDDILIPANYWNQLCDRGEGLLKACDEWNLSISVVKSFWGMPKVEYLGHRVSHNGLEANPKDLSALTDLAFPGSLRAMQSFLGSLNYYSRFIEDNAIYVSVLYELREIDFVAMMKEATQVRIQQVLEEEKVDQGSQENQGVDHRKTLDLETPDPTEEYDQIYYPVMYASRTLTSSDLNYGIAKKEVLALQMILDLNIGITKCVKGEDEILGALAASISPRSEVDKALISIAPKKEPRRKIQAPIPTIRRDEELYVVSFDGSARVKRGGGAYNAILWKLPEWTVLKARSGYAEGLTVNEAEYHGLLLCLDLLEDLDSRRLVICGDSNLRDRFLASAALQRQCGIEIESDIEIQDLITLNRLDEILLVKVEEEIAQISAVTTRSKARSGVRIGSDPDSLREKVVRELRIERIRQAQDDESWITCLKKYLVGEIRDLTQEEAKMFGSIAMNYEVDQLDLLFYCPTTKEIAADRDKLMWLVLPETLQQDILHHYHTSLQGSHQGICRTYDPIRDHFHWRGLYKSVQRYVGECVDCEIGKGRPRIQGESPGNLQATYPFQIIAMDHISSLPSSFNGNNELLILVDLFSGYVIAKISASRSAQTIAETYEECVFADMARARSWDNANGLPWRIDPKLMDLQNRDWDEYAGRLTFAINTARDRIRGMIETQEDGDIGCKGTINKLENK</sequence>
<dbReference type="SUPFAM" id="SSF56672">
    <property type="entry name" value="DNA/RNA polymerases"/>
    <property type="match status" value="1"/>
</dbReference>
<dbReference type="InterPro" id="IPR041588">
    <property type="entry name" value="Integrase_H2C2"/>
</dbReference>
<keyword evidence="4" id="KW-1185">Reference proteome</keyword>
<dbReference type="GO" id="GO:0015074">
    <property type="term" value="P:DNA integration"/>
    <property type="evidence" value="ECO:0007669"/>
    <property type="project" value="InterPro"/>
</dbReference>
<dbReference type="InterPro" id="IPR036397">
    <property type="entry name" value="RNaseH_sf"/>
</dbReference>
<dbReference type="FunFam" id="1.10.340.70:FF:000001">
    <property type="entry name" value="Retrovirus-related Pol polyprotein from transposon gypsy-like Protein"/>
    <property type="match status" value="1"/>
</dbReference>
<dbReference type="GO" id="GO:0003676">
    <property type="term" value="F:nucleic acid binding"/>
    <property type="evidence" value="ECO:0007669"/>
    <property type="project" value="InterPro"/>
</dbReference>
<keyword evidence="3" id="KW-0808">Transferase</keyword>